<evidence type="ECO:0000313" key="1">
    <source>
        <dbReference type="EMBL" id="GAF74806.1"/>
    </source>
</evidence>
<organism evidence="1">
    <name type="scientific">marine sediment metagenome</name>
    <dbReference type="NCBI Taxonomy" id="412755"/>
    <lineage>
        <taxon>unclassified sequences</taxon>
        <taxon>metagenomes</taxon>
        <taxon>ecological metagenomes</taxon>
    </lineage>
</organism>
<proteinExistence type="predicted"/>
<reference evidence="1" key="1">
    <citation type="journal article" date="2014" name="Front. Microbiol.">
        <title>High frequency of phylogenetically diverse reductive dehalogenase-homologous genes in deep subseafloor sedimentary metagenomes.</title>
        <authorList>
            <person name="Kawai M."/>
            <person name="Futagami T."/>
            <person name="Toyoda A."/>
            <person name="Takaki Y."/>
            <person name="Nishi S."/>
            <person name="Hori S."/>
            <person name="Arai W."/>
            <person name="Tsubouchi T."/>
            <person name="Morono Y."/>
            <person name="Uchiyama I."/>
            <person name="Ito T."/>
            <person name="Fujiyama A."/>
            <person name="Inagaki F."/>
            <person name="Takami H."/>
        </authorList>
    </citation>
    <scope>NUCLEOTIDE SEQUENCE</scope>
    <source>
        <strain evidence="1">Expedition CK06-06</strain>
    </source>
</reference>
<gene>
    <name evidence="1" type="ORF">S01H1_00732</name>
</gene>
<accession>X0SI67</accession>
<dbReference type="EMBL" id="BARS01000277">
    <property type="protein sequence ID" value="GAF74806.1"/>
    <property type="molecule type" value="Genomic_DNA"/>
</dbReference>
<protein>
    <submittedName>
        <fullName evidence="1">Uncharacterized protein</fullName>
    </submittedName>
</protein>
<dbReference type="AlphaFoldDB" id="X0SI67"/>
<sequence>MTERNMIISLALWAGKNLTKTMITMMPKLAAMIIKGKDT</sequence>
<comment type="caution">
    <text evidence="1">The sequence shown here is derived from an EMBL/GenBank/DDBJ whole genome shotgun (WGS) entry which is preliminary data.</text>
</comment>
<name>X0SI67_9ZZZZ</name>